<dbReference type="Proteomes" id="UP001159363">
    <property type="component" value="Chromosome 4"/>
</dbReference>
<accession>A0ABQ9HFB3</accession>
<evidence type="ECO:0000313" key="2">
    <source>
        <dbReference type="Proteomes" id="UP001159363"/>
    </source>
</evidence>
<sequence length="566" mass="63193">MAVGRIRIRCQMPMRQSRHIHTTTVPPFNTSGFRNYGHPSGPKTEVSCRCTVRLSADIHPDRSSAFNRGASYFVVSVVGGVRRSEQSVRVMRRFPARRRSSQGEVAAASYFTCPKRTINGDVGQDRWTCRTRGLSTLGTIPTCALAQGRADWCTIQFDLGSNEKVLNQRNFMILDLRFLDLGSKVLEVAAIDLEAGVQTTPQVVKGTGEDILRDGIDMGPLLKYSTCIRGINIRDKKIAYSSCVIFARIPVESARGVSQLVVTPTVARAHYDARETGMCRERSGSCARARIVFRGGNTSTSGVWAHARQRLLRRGRGQRSLTLSIYRAPRPDVTRLRHSRTTCCWSCPPLRHISRAIRRRSLDLGGVNRATAPIIVGGGKGVDLPTRPAIGRPLSVSHPFETLRAACRLSRLTSHSAEHITPGWIMLLWNDIAAFVCMTHDASQYDTTPRTVGAAQELDTHTQDVAILHGHLKALVYATPVDDVGTLHNRIVARCETIRNFPGIHQRIRRERERERERKSVCVCSRARARNSLRIFDPPHPIRDANMLNEFHVLANTNPDWFISSK</sequence>
<comment type="caution">
    <text evidence="1">The sequence shown here is derived from an EMBL/GenBank/DDBJ whole genome shotgun (WGS) entry which is preliminary data.</text>
</comment>
<dbReference type="EMBL" id="JARBHB010000005">
    <property type="protein sequence ID" value="KAJ8882954.1"/>
    <property type="molecule type" value="Genomic_DNA"/>
</dbReference>
<proteinExistence type="predicted"/>
<keyword evidence="2" id="KW-1185">Reference proteome</keyword>
<evidence type="ECO:0000313" key="1">
    <source>
        <dbReference type="EMBL" id="KAJ8882954.1"/>
    </source>
</evidence>
<name>A0ABQ9HFB3_9NEOP</name>
<gene>
    <name evidence="1" type="ORF">PR048_014793</name>
</gene>
<reference evidence="1 2" key="1">
    <citation type="submission" date="2023-02" db="EMBL/GenBank/DDBJ databases">
        <title>LHISI_Scaffold_Assembly.</title>
        <authorList>
            <person name="Stuart O.P."/>
            <person name="Cleave R."/>
            <person name="Magrath M.J.L."/>
            <person name="Mikheyev A.S."/>
        </authorList>
    </citation>
    <scope>NUCLEOTIDE SEQUENCE [LARGE SCALE GENOMIC DNA]</scope>
    <source>
        <strain evidence="1">Daus_M_001</strain>
        <tissue evidence="1">Leg muscle</tissue>
    </source>
</reference>
<protein>
    <submittedName>
        <fullName evidence="1">Uncharacterized protein</fullName>
    </submittedName>
</protein>
<organism evidence="1 2">
    <name type="scientific">Dryococelus australis</name>
    <dbReference type="NCBI Taxonomy" id="614101"/>
    <lineage>
        <taxon>Eukaryota</taxon>
        <taxon>Metazoa</taxon>
        <taxon>Ecdysozoa</taxon>
        <taxon>Arthropoda</taxon>
        <taxon>Hexapoda</taxon>
        <taxon>Insecta</taxon>
        <taxon>Pterygota</taxon>
        <taxon>Neoptera</taxon>
        <taxon>Polyneoptera</taxon>
        <taxon>Phasmatodea</taxon>
        <taxon>Verophasmatodea</taxon>
        <taxon>Anareolatae</taxon>
        <taxon>Phasmatidae</taxon>
        <taxon>Eurycanthinae</taxon>
        <taxon>Dryococelus</taxon>
    </lineage>
</organism>